<reference evidence="10 11" key="1">
    <citation type="journal article" date="2016" name="Fungal Biol.">
        <title>The genome of Xylona heveae provides a window into fungal endophytism.</title>
        <authorList>
            <person name="Gazis R."/>
            <person name="Kuo A."/>
            <person name="Riley R."/>
            <person name="LaButti K."/>
            <person name="Lipzen A."/>
            <person name="Lin J."/>
            <person name="Amirebrahimi M."/>
            <person name="Hesse C.N."/>
            <person name="Spatafora J.W."/>
            <person name="Henrissat B."/>
            <person name="Hainaut M."/>
            <person name="Grigoriev I.V."/>
            <person name="Hibbett D.S."/>
        </authorList>
    </citation>
    <scope>NUCLEOTIDE SEQUENCE [LARGE SCALE GENOMIC DNA]</scope>
    <source>
        <strain evidence="10 11">TC161</strain>
    </source>
</reference>
<organism evidence="10 11">
    <name type="scientific">Xylona heveae (strain CBS 132557 / TC161)</name>
    <dbReference type="NCBI Taxonomy" id="1328760"/>
    <lineage>
        <taxon>Eukaryota</taxon>
        <taxon>Fungi</taxon>
        <taxon>Dikarya</taxon>
        <taxon>Ascomycota</taxon>
        <taxon>Pezizomycotina</taxon>
        <taxon>Xylonomycetes</taxon>
        <taxon>Xylonales</taxon>
        <taxon>Xylonaceae</taxon>
        <taxon>Xylona</taxon>
    </lineage>
</organism>
<evidence type="ECO:0000256" key="8">
    <source>
        <dbReference type="SAM" id="MobiDB-lite"/>
    </source>
</evidence>
<dbReference type="EMBL" id="KV407454">
    <property type="protein sequence ID" value="KZF26164.1"/>
    <property type="molecule type" value="Genomic_DNA"/>
</dbReference>
<feature type="compositionally biased region" description="Basic and acidic residues" evidence="8">
    <location>
        <begin position="329"/>
        <end position="339"/>
    </location>
</feature>
<dbReference type="InParanoid" id="A0A165JFE1"/>
<gene>
    <name evidence="10" type="ORF">L228DRAFT_257646</name>
</gene>
<feature type="region of interest" description="Disordered" evidence="8">
    <location>
        <begin position="739"/>
        <end position="798"/>
    </location>
</feature>
<dbReference type="Proteomes" id="UP000076632">
    <property type="component" value="Unassembled WGS sequence"/>
</dbReference>
<feature type="region of interest" description="Disordered" evidence="8">
    <location>
        <begin position="520"/>
        <end position="570"/>
    </location>
</feature>
<evidence type="ECO:0000256" key="2">
    <source>
        <dbReference type="ARBA" id="ARBA00004123"/>
    </source>
</evidence>
<keyword evidence="7" id="KW-0539">Nucleus</keyword>
<feature type="compositionally biased region" description="Polar residues" evidence="8">
    <location>
        <begin position="125"/>
        <end position="145"/>
    </location>
</feature>
<evidence type="ECO:0000256" key="3">
    <source>
        <dbReference type="ARBA" id="ARBA00004496"/>
    </source>
</evidence>
<dbReference type="InterPro" id="IPR039024">
    <property type="entry name" value="RTC4"/>
</dbReference>
<feature type="compositionally biased region" description="Low complexity" evidence="8">
    <location>
        <begin position="80"/>
        <end position="92"/>
    </location>
</feature>
<feature type="compositionally biased region" description="Low complexity" evidence="8">
    <location>
        <begin position="484"/>
        <end position="499"/>
    </location>
</feature>
<feature type="compositionally biased region" description="Low complexity" evidence="8">
    <location>
        <begin position="744"/>
        <end position="776"/>
    </location>
</feature>
<feature type="compositionally biased region" description="Low complexity" evidence="8">
    <location>
        <begin position="561"/>
        <end position="570"/>
    </location>
</feature>
<feature type="domain" description="Restriction of telomere capping protein 4 C-terminal" evidence="9">
    <location>
        <begin position="639"/>
        <end position="813"/>
    </location>
</feature>
<feature type="compositionally biased region" description="Basic and acidic residues" evidence="8">
    <location>
        <begin position="777"/>
        <end position="798"/>
    </location>
</feature>
<comment type="function">
    <text evidence="1">May be involved in a process influencing telomere capping.</text>
</comment>
<evidence type="ECO:0000259" key="9">
    <source>
        <dbReference type="SMART" id="SM01312"/>
    </source>
</evidence>
<proteinExistence type="inferred from homology"/>
<dbReference type="AlphaFoldDB" id="A0A165JFE1"/>
<sequence>MAGSGRPKTGNATTVLTKRNGPGRSLLSTFHNRSGGATTTATKETKSMTATATARTATARTATARTAAATTGRTEKTEKTAAAAASAAPGSAQDGALELARVAARKRGPSPPVDAEPLSSDDELASQSELRARNNSQSQKSQTVSAKFHGASMPRAQRQSPGVNDEPMSSSDDELSQSQQQEQQQQKREQQGQRGQRGRGYPQTRGQLTRSIRPPRFGGKYRRFGEPEDSEEDKAGENGETTVASEGKANGSQSSSSSSAASSGLPSQKSGGKRPSAATDGAGDELTDEYGWIISSQSSGRARQKRLRYSGSVSNIHTKSSQTGRAQKYGKEGRSKSREQSTGSEGNSSGASNGQTGSKPNDHKFVDPLEKHYALQKRLQTSGNGDEEDDNTSSKAQFRMPKYEQRHEPSDTPINKPEFTMPPLTDTPWHKSQIRSKDSQPSNNSPKLPRATFKHFDVDALAGKILTDKKHTKDIESLFQDSTNSPPSSSQPNSQANNNYDSSAGDAYPFFSRSSSIALSSLPSSPSAVSFDNNDDNDDTPRPKYSRTSPPTHPPNHRNTRSSSPSPRCPFCRTPVDTAFWETHGEGMNMAKLKNQMRFCRMHKEQSSKLEWAAKGYPTIDWARLPARLEKYHPRILAVLENSQPSYYRNVLETTMKSGKNRTLAQSIMASTFHELTPGYYGSRGARVMMDHIMTHFAPQIRKAVSSDRVAAFGGPSGFVQAVLVPELAVMLVKEDMHIPDRPNNSNSNSYSNSNSNNSSNSTSHSNFNSNSQSNDNGDRDNDKDTRDNESSDEQARRILRESIEIGDLLNEEEEDRVHAIQFDHGFGGREIIS</sequence>
<feature type="compositionally biased region" description="Polar residues" evidence="8">
    <location>
        <begin position="311"/>
        <end position="325"/>
    </location>
</feature>
<dbReference type="GO" id="GO:0005737">
    <property type="term" value="C:cytoplasm"/>
    <property type="evidence" value="ECO:0007669"/>
    <property type="project" value="UniProtKB-SubCell"/>
</dbReference>
<dbReference type="PANTHER" id="PTHR41391">
    <property type="entry name" value="RESTRICTION OF TELOMERE CAPPING PROTEIN 4"/>
    <property type="match status" value="1"/>
</dbReference>
<feature type="region of interest" description="Disordered" evidence="8">
    <location>
        <begin position="1"/>
        <end position="457"/>
    </location>
</feature>
<evidence type="ECO:0000256" key="1">
    <source>
        <dbReference type="ARBA" id="ARBA00002738"/>
    </source>
</evidence>
<feature type="region of interest" description="Disordered" evidence="8">
    <location>
        <begin position="476"/>
        <end position="502"/>
    </location>
</feature>
<feature type="compositionally biased region" description="Low complexity" evidence="8">
    <location>
        <begin position="245"/>
        <end position="270"/>
    </location>
</feature>
<feature type="compositionally biased region" description="Low complexity" evidence="8">
    <location>
        <begin position="341"/>
        <end position="354"/>
    </location>
</feature>
<dbReference type="GO" id="GO:0005634">
    <property type="term" value="C:nucleus"/>
    <property type="evidence" value="ECO:0007669"/>
    <property type="project" value="UniProtKB-SubCell"/>
</dbReference>
<accession>A0A165JFE1</accession>
<dbReference type="OrthoDB" id="128308at2759"/>
<dbReference type="STRING" id="1328760.A0A165JFE1"/>
<dbReference type="SMART" id="SM01312">
    <property type="entry name" value="RTC4"/>
    <property type="match status" value="1"/>
</dbReference>
<feature type="compositionally biased region" description="Low complexity" evidence="8">
    <location>
        <begin position="520"/>
        <end position="532"/>
    </location>
</feature>
<evidence type="ECO:0000313" key="10">
    <source>
        <dbReference type="EMBL" id="KZF26164.1"/>
    </source>
</evidence>
<dbReference type="PANTHER" id="PTHR41391:SF1">
    <property type="entry name" value="RESTRICTION OF TELOMERE CAPPING PROTEIN 4"/>
    <property type="match status" value="1"/>
</dbReference>
<evidence type="ECO:0000256" key="7">
    <source>
        <dbReference type="ARBA" id="ARBA00023242"/>
    </source>
</evidence>
<feature type="compositionally biased region" description="Polar residues" evidence="8">
    <location>
        <begin position="26"/>
        <end position="36"/>
    </location>
</feature>
<comment type="subcellular location">
    <subcellularLocation>
        <location evidence="3">Cytoplasm</location>
    </subcellularLocation>
    <subcellularLocation>
        <location evidence="2">Nucleus</location>
    </subcellularLocation>
</comment>
<feature type="compositionally biased region" description="Low complexity" evidence="8">
    <location>
        <begin position="37"/>
        <end position="72"/>
    </location>
</feature>
<evidence type="ECO:0000256" key="5">
    <source>
        <dbReference type="ARBA" id="ARBA00015162"/>
    </source>
</evidence>
<comment type="similarity">
    <text evidence="4">Belongs to the RTC4 family.</text>
</comment>
<feature type="compositionally biased region" description="Basic and acidic residues" evidence="8">
    <location>
        <begin position="401"/>
        <end position="410"/>
    </location>
</feature>
<dbReference type="GeneID" id="28899144"/>
<dbReference type="RefSeq" id="XP_018191719.1">
    <property type="nucleotide sequence ID" value="XM_018334007.1"/>
</dbReference>
<feature type="compositionally biased region" description="Basic and acidic residues" evidence="8">
    <location>
        <begin position="360"/>
        <end position="373"/>
    </location>
</feature>
<evidence type="ECO:0000256" key="6">
    <source>
        <dbReference type="ARBA" id="ARBA00022490"/>
    </source>
</evidence>
<name>A0A165JFE1_XYLHT</name>
<dbReference type="Pfam" id="PF14474">
    <property type="entry name" value="RTC4"/>
    <property type="match status" value="1"/>
</dbReference>
<evidence type="ECO:0000256" key="4">
    <source>
        <dbReference type="ARBA" id="ARBA00009461"/>
    </source>
</evidence>
<keyword evidence="6" id="KW-0963">Cytoplasm</keyword>
<dbReference type="InterPro" id="IPR028094">
    <property type="entry name" value="RTC4_C"/>
</dbReference>
<evidence type="ECO:0000313" key="11">
    <source>
        <dbReference type="Proteomes" id="UP000076632"/>
    </source>
</evidence>
<keyword evidence="11" id="KW-1185">Reference proteome</keyword>
<feature type="compositionally biased region" description="Polar residues" evidence="8">
    <location>
        <begin position="157"/>
        <end position="170"/>
    </location>
</feature>
<protein>
    <recommendedName>
        <fullName evidence="5">Restriction of telomere capping protein 4</fullName>
    </recommendedName>
</protein>